<keyword evidence="3" id="KW-0472">Membrane</keyword>
<feature type="compositionally biased region" description="Basic and acidic residues" evidence="2">
    <location>
        <begin position="465"/>
        <end position="476"/>
    </location>
</feature>
<evidence type="ECO:0000313" key="6">
    <source>
        <dbReference type="Proteomes" id="UP000799441"/>
    </source>
</evidence>
<dbReference type="PANTHER" id="PTHR47966">
    <property type="entry name" value="BETA-SITE APP-CLEAVING ENZYME, ISOFORM A-RELATED"/>
    <property type="match status" value="1"/>
</dbReference>
<feature type="transmembrane region" description="Helical" evidence="3">
    <location>
        <begin position="415"/>
        <end position="437"/>
    </location>
</feature>
<dbReference type="CDD" id="cd05471">
    <property type="entry name" value="pepsin_like"/>
    <property type="match status" value="1"/>
</dbReference>
<proteinExistence type="inferred from homology"/>
<evidence type="ECO:0000256" key="3">
    <source>
        <dbReference type="SAM" id="Phobius"/>
    </source>
</evidence>
<dbReference type="AlphaFoldDB" id="A0A9P4Q5E6"/>
<dbReference type="GO" id="GO:0000324">
    <property type="term" value="C:fungal-type vacuole"/>
    <property type="evidence" value="ECO:0007669"/>
    <property type="project" value="TreeGrafter"/>
</dbReference>
<dbReference type="PANTHER" id="PTHR47966:SF51">
    <property type="entry name" value="BETA-SITE APP-CLEAVING ENZYME, ISOFORM A-RELATED"/>
    <property type="match status" value="1"/>
</dbReference>
<dbReference type="PRINTS" id="PR00792">
    <property type="entry name" value="PEPSIN"/>
</dbReference>
<feature type="compositionally biased region" description="Basic and acidic residues" evidence="2">
    <location>
        <begin position="540"/>
        <end position="558"/>
    </location>
</feature>
<feature type="compositionally biased region" description="Polar residues" evidence="2">
    <location>
        <begin position="501"/>
        <end position="518"/>
    </location>
</feature>
<comment type="caution">
    <text evidence="5">The sequence shown here is derived from an EMBL/GenBank/DDBJ whole genome shotgun (WGS) entry which is preliminary data.</text>
</comment>
<comment type="similarity">
    <text evidence="1">Belongs to the peptidase A1 family.</text>
</comment>
<feature type="region of interest" description="Disordered" evidence="2">
    <location>
        <begin position="446"/>
        <end position="483"/>
    </location>
</feature>
<dbReference type="EMBL" id="MU003795">
    <property type="protein sequence ID" value="KAF2720902.1"/>
    <property type="molecule type" value="Genomic_DNA"/>
</dbReference>
<keyword evidence="5" id="KW-0378">Hydrolase</keyword>
<dbReference type="InterPro" id="IPR001461">
    <property type="entry name" value="Aspartic_peptidase_A1"/>
</dbReference>
<sequence>MAISIAPSGFWDGNDGLWNSFIVSVGTPGQEFRVFPSTAGQETWIPVPQGCTSSDPEDCAYLRGALPFDGKNSSGFDTTASSSWNLKGIFTLDAQEAKMGYDGNGLFGTDVVTWGNGTDSANLEQQTVAGIADKDFYLGLFGLGPKVSNFTDYNDRNPSFLSTLYNDSKIPSLSWGYTAGAAYRNQLPASLTLGGYDSNRVSGQQLSIDMNSDNSRPLQIGLQGIFASNTFEGTLDLGYEGTYHFVDSTLSHIWLPSETIDGFVSAFGLTYDNTTDLFLVNDSVHDSLLQMNPTVSFQIGADTQGSDTITINLPYAAFDLQASYPFYENATNYFPIRRAANESQYTIGRTFLQEAYIVADYLRNNFSVAQANHEDTSGTNIVSIEKPTENNNTSNGTTIGTPTPRDDSSGISGGAIAGIVIGVVAVIAILGLGFWFYRRKQQQKHKHTPVATTEPEQSTNADVFPEDKKDGFEQRASELPGPQLHEMAAQSKNRFAEVDGASSTKSPLHSPSAFNSGHPSPRFELGHGGVDWVAEAPGSESHRYELPGAEIARDQQNR</sequence>
<feature type="domain" description="Peptidase A1" evidence="4">
    <location>
        <begin position="19"/>
        <end position="369"/>
    </location>
</feature>
<accession>A0A9P4Q5E6</accession>
<gene>
    <name evidence="5" type="ORF">K431DRAFT_285373</name>
</gene>
<dbReference type="PROSITE" id="PS51767">
    <property type="entry name" value="PEPTIDASE_A1"/>
    <property type="match status" value="1"/>
</dbReference>
<reference evidence="5" key="1">
    <citation type="journal article" date="2020" name="Stud. Mycol.">
        <title>101 Dothideomycetes genomes: a test case for predicting lifestyles and emergence of pathogens.</title>
        <authorList>
            <person name="Haridas S."/>
            <person name="Albert R."/>
            <person name="Binder M."/>
            <person name="Bloem J."/>
            <person name="Labutti K."/>
            <person name="Salamov A."/>
            <person name="Andreopoulos B."/>
            <person name="Baker S."/>
            <person name="Barry K."/>
            <person name="Bills G."/>
            <person name="Bluhm B."/>
            <person name="Cannon C."/>
            <person name="Castanera R."/>
            <person name="Culley D."/>
            <person name="Daum C."/>
            <person name="Ezra D."/>
            <person name="Gonzalez J."/>
            <person name="Henrissat B."/>
            <person name="Kuo A."/>
            <person name="Liang C."/>
            <person name="Lipzen A."/>
            <person name="Lutzoni F."/>
            <person name="Magnuson J."/>
            <person name="Mondo S."/>
            <person name="Nolan M."/>
            <person name="Ohm R."/>
            <person name="Pangilinan J."/>
            <person name="Park H.-J."/>
            <person name="Ramirez L."/>
            <person name="Alfaro M."/>
            <person name="Sun H."/>
            <person name="Tritt A."/>
            <person name="Yoshinaga Y."/>
            <person name="Zwiers L.-H."/>
            <person name="Turgeon B."/>
            <person name="Goodwin S."/>
            <person name="Spatafora J."/>
            <person name="Crous P."/>
            <person name="Grigoriev I."/>
        </authorList>
    </citation>
    <scope>NUCLEOTIDE SEQUENCE</scope>
    <source>
        <strain evidence="5">CBS 116435</strain>
    </source>
</reference>
<dbReference type="Pfam" id="PF00026">
    <property type="entry name" value="Asp"/>
    <property type="match status" value="1"/>
</dbReference>
<dbReference type="CDD" id="cd12087">
    <property type="entry name" value="TM_EGFR-like"/>
    <property type="match status" value="1"/>
</dbReference>
<dbReference type="OrthoDB" id="4074350at2759"/>
<dbReference type="GO" id="GO:0004190">
    <property type="term" value="F:aspartic-type endopeptidase activity"/>
    <property type="evidence" value="ECO:0007669"/>
    <property type="project" value="InterPro"/>
</dbReference>
<feature type="region of interest" description="Disordered" evidence="2">
    <location>
        <begin position="383"/>
        <end position="407"/>
    </location>
</feature>
<evidence type="ECO:0000313" key="5">
    <source>
        <dbReference type="EMBL" id="KAF2720902.1"/>
    </source>
</evidence>
<dbReference type="Gene3D" id="2.40.70.10">
    <property type="entry name" value="Acid Proteases"/>
    <property type="match status" value="2"/>
</dbReference>
<keyword evidence="6" id="KW-1185">Reference proteome</keyword>
<keyword evidence="3" id="KW-0812">Transmembrane</keyword>
<dbReference type="Proteomes" id="UP000799441">
    <property type="component" value="Unassembled WGS sequence"/>
</dbReference>
<dbReference type="SUPFAM" id="SSF50630">
    <property type="entry name" value="Acid proteases"/>
    <property type="match status" value="1"/>
</dbReference>
<dbReference type="InterPro" id="IPR021109">
    <property type="entry name" value="Peptidase_aspartic_dom_sf"/>
</dbReference>
<evidence type="ECO:0000259" key="4">
    <source>
        <dbReference type="PROSITE" id="PS51767"/>
    </source>
</evidence>
<keyword evidence="3" id="KW-1133">Transmembrane helix</keyword>
<dbReference type="InterPro" id="IPR034164">
    <property type="entry name" value="Pepsin-like_dom"/>
</dbReference>
<dbReference type="InterPro" id="IPR033121">
    <property type="entry name" value="PEPTIDASE_A1"/>
</dbReference>
<protein>
    <submittedName>
        <fullName evidence="5">Acid protease</fullName>
    </submittedName>
</protein>
<feature type="compositionally biased region" description="Polar residues" evidence="2">
    <location>
        <begin position="450"/>
        <end position="461"/>
    </location>
</feature>
<dbReference type="GO" id="GO:0006508">
    <property type="term" value="P:proteolysis"/>
    <property type="evidence" value="ECO:0007669"/>
    <property type="project" value="UniProtKB-KW"/>
</dbReference>
<name>A0A9P4Q5E6_9PEZI</name>
<organism evidence="5 6">
    <name type="scientific">Polychaeton citri CBS 116435</name>
    <dbReference type="NCBI Taxonomy" id="1314669"/>
    <lineage>
        <taxon>Eukaryota</taxon>
        <taxon>Fungi</taxon>
        <taxon>Dikarya</taxon>
        <taxon>Ascomycota</taxon>
        <taxon>Pezizomycotina</taxon>
        <taxon>Dothideomycetes</taxon>
        <taxon>Dothideomycetidae</taxon>
        <taxon>Capnodiales</taxon>
        <taxon>Capnodiaceae</taxon>
        <taxon>Polychaeton</taxon>
    </lineage>
</organism>
<feature type="region of interest" description="Disordered" evidence="2">
    <location>
        <begin position="495"/>
        <end position="558"/>
    </location>
</feature>
<keyword evidence="5" id="KW-0645">Protease</keyword>
<evidence type="ECO:0000256" key="1">
    <source>
        <dbReference type="ARBA" id="ARBA00007447"/>
    </source>
</evidence>
<evidence type="ECO:0000256" key="2">
    <source>
        <dbReference type="SAM" id="MobiDB-lite"/>
    </source>
</evidence>
<feature type="compositionally biased region" description="Low complexity" evidence="2">
    <location>
        <begin position="389"/>
        <end position="403"/>
    </location>
</feature>